<dbReference type="EMBL" id="JBHSLW010000064">
    <property type="protein sequence ID" value="MFC5423132.1"/>
    <property type="molecule type" value="Genomic_DNA"/>
</dbReference>
<dbReference type="Proteomes" id="UP001596053">
    <property type="component" value="Unassembled WGS sequence"/>
</dbReference>
<feature type="non-terminal residue" evidence="3">
    <location>
        <position position="386"/>
    </location>
</feature>
<evidence type="ECO:0000259" key="2">
    <source>
        <dbReference type="Pfam" id="PF18821"/>
    </source>
</evidence>
<name>A0ABW0IYG1_9HYPH</name>
<feature type="domain" description="Large polyvalent protein-associated" evidence="2">
    <location>
        <begin position="82"/>
        <end position="155"/>
    </location>
</feature>
<dbReference type="Pfam" id="PF18821">
    <property type="entry name" value="LPD7"/>
    <property type="match status" value="1"/>
</dbReference>
<feature type="compositionally biased region" description="Low complexity" evidence="1">
    <location>
        <begin position="22"/>
        <end position="34"/>
    </location>
</feature>
<feature type="region of interest" description="Disordered" evidence="1">
    <location>
        <begin position="336"/>
        <end position="386"/>
    </location>
</feature>
<organism evidence="3 4">
    <name type="scientific">Bosea eneae</name>
    <dbReference type="NCBI Taxonomy" id="151454"/>
    <lineage>
        <taxon>Bacteria</taxon>
        <taxon>Pseudomonadati</taxon>
        <taxon>Pseudomonadota</taxon>
        <taxon>Alphaproteobacteria</taxon>
        <taxon>Hyphomicrobiales</taxon>
        <taxon>Boseaceae</taxon>
        <taxon>Bosea</taxon>
    </lineage>
</organism>
<dbReference type="RefSeq" id="WP_377801322.1">
    <property type="nucleotide sequence ID" value="NZ_JBHSLW010000064.1"/>
</dbReference>
<dbReference type="InterPro" id="IPR040677">
    <property type="entry name" value="LPD7"/>
</dbReference>
<feature type="compositionally biased region" description="Basic and acidic residues" evidence="1">
    <location>
        <begin position="54"/>
        <end position="63"/>
    </location>
</feature>
<evidence type="ECO:0000256" key="1">
    <source>
        <dbReference type="SAM" id="MobiDB-lite"/>
    </source>
</evidence>
<sequence length="386" mass="42510">MQGERQDQSEFTIERGRERDAGAGSSSSRGASKAPEGERRSGQAEFNLGGANEGRSESGMPDRLRRKYYVTDTGASNEAKVYADPRGEYLAFKVSTERMTTRLEDAGVVRDMVSVAQHRGWTEVEVRGSQEFRRTAWLEASVRGLAVRGHDPDPVDRAALAFRAKPETGLKRTVRKPQTHEAAASETMTIDGVATRRPIDVTVMPPESRDERLKTRGELPEAGASRSWNTAKGPATAIPENAQDPSTKRPTVTIDGAALKSGTPRDLQRARWQARSEEFRTGDARQMAGDEAVKAARSQLVAIERALAKAVRNPALRQSILSYAKERIARELAGGQAIERRQLRQKVPAQQKISEPVPKGLSDWGTRDSKGLFRPSWSERCGPQPL</sequence>
<keyword evidence="4" id="KW-1185">Reference proteome</keyword>
<evidence type="ECO:0000313" key="3">
    <source>
        <dbReference type="EMBL" id="MFC5423132.1"/>
    </source>
</evidence>
<proteinExistence type="predicted"/>
<feature type="compositionally biased region" description="Basic and acidic residues" evidence="1">
    <location>
        <begin position="207"/>
        <end position="219"/>
    </location>
</feature>
<feature type="region of interest" description="Disordered" evidence="1">
    <location>
        <begin position="206"/>
        <end position="267"/>
    </location>
</feature>
<gene>
    <name evidence="3" type="ORF">ACFPOB_26645</name>
</gene>
<feature type="compositionally biased region" description="Basic and acidic residues" evidence="1">
    <location>
        <begin position="1"/>
        <end position="21"/>
    </location>
</feature>
<protein>
    <submittedName>
        <fullName evidence="3">LPD7 domain-containing protein</fullName>
    </submittedName>
</protein>
<comment type="caution">
    <text evidence="3">The sequence shown here is derived from an EMBL/GenBank/DDBJ whole genome shotgun (WGS) entry which is preliminary data.</text>
</comment>
<feature type="region of interest" description="Disordered" evidence="1">
    <location>
        <begin position="1"/>
        <end position="65"/>
    </location>
</feature>
<accession>A0ABW0IYG1</accession>
<reference evidence="4" key="1">
    <citation type="journal article" date="2019" name="Int. J. Syst. Evol. Microbiol.">
        <title>The Global Catalogue of Microorganisms (GCM) 10K type strain sequencing project: providing services to taxonomists for standard genome sequencing and annotation.</title>
        <authorList>
            <consortium name="The Broad Institute Genomics Platform"/>
            <consortium name="The Broad Institute Genome Sequencing Center for Infectious Disease"/>
            <person name="Wu L."/>
            <person name="Ma J."/>
        </authorList>
    </citation>
    <scope>NUCLEOTIDE SEQUENCE [LARGE SCALE GENOMIC DNA]</scope>
    <source>
        <strain evidence="4">NCAIM B.01391</strain>
    </source>
</reference>
<evidence type="ECO:0000313" key="4">
    <source>
        <dbReference type="Proteomes" id="UP001596053"/>
    </source>
</evidence>